<dbReference type="STRING" id="35608.A0A2U1MHF4"/>
<reference evidence="1 2" key="1">
    <citation type="journal article" date="2018" name="Mol. Plant">
        <title>The genome of Artemisia annua provides insight into the evolution of Asteraceae family and artemisinin biosynthesis.</title>
        <authorList>
            <person name="Shen Q."/>
            <person name="Zhang L."/>
            <person name="Liao Z."/>
            <person name="Wang S."/>
            <person name="Yan T."/>
            <person name="Shi P."/>
            <person name="Liu M."/>
            <person name="Fu X."/>
            <person name="Pan Q."/>
            <person name="Wang Y."/>
            <person name="Lv Z."/>
            <person name="Lu X."/>
            <person name="Zhang F."/>
            <person name="Jiang W."/>
            <person name="Ma Y."/>
            <person name="Chen M."/>
            <person name="Hao X."/>
            <person name="Li L."/>
            <person name="Tang Y."/>
            <person name="Lv G."/>
            <person name="Zhou Y."/>
            <person name="Sun X."/>
            <person name="Brodelius P.E."/>
            <person name="Rose J.K.C."/>
            <person name="Tang K."/>
        </authorList>
    </citation>
    <scope>NUCLEOTIDE SEQUENCE [LARGE SCALE GENOMIC DNA]</scope>
    <source>
        <strain evidence="2">cv. Huhao1</strain>
        <tissue evidence="1">Leaf</tissue>
    </source>
</reference>
<dbReference type="PANTHER" id="PTHR21573:SF0">
    <property type="entry name" value="ER MEMBRANE PROTEIN COMPLEX SUBUNIT 1"/>
    <property type="match status" value="1"/>
</dbReference>
<dbReference type="AlphaFoldDB" id="A0A2U1MHF4"/>
<dbReference type="OrthoDB" id="10621354at2759"/>
<dbReference type="InterPro" id="IPR026895">
    <property type="entry name" value="EMC1"/>
</dbReference>
<dbReference type="GO" id="GO:0034975">
    <property type="term" value="P:protein folding in endoplasmic reticulum"/>
    <property type="evidence" value="ECO:0007669"/>
    <property type="project" value="TreeGrafter"/>
</dbReference>
<dbReference type="EMBL" id="PKPP01005302">
    <property type="protein sequence ID" value="PWA60649.1"/>
    <property type="molecule type" value="Genomic_DNA"/>
</dbReference>
<keyword evidence="2" id="KW-1185">Reference proteome</keyword>
<gene>
    <name evidence="1" type="ORF">CTI12_AA379300</name>
</gene>
<organism evidence="1 2">
    <name type="scientific">Artemisia annua</name>
    <name type="common">Sweet wormwood</name>
    <dbReference type="NCBI Taxonomy" id="35608"/>
    <lineage>
        <taxon>Eukaryota</taxon>
        <taxon>Viridiplantae</taxon>
        <taxon>Streptophyta</taxon>
        <taxon>Embryophyta</taxon>
        <taxon>Tracheophyta</taxon>
        <taxon>Spermatophyta</taxon>
        <taxon>Magnoliopsida</taxon>
        <taxon>eudicotyledons</taxon>
        <taxon>Gunneridae</taxon>
        <taxon>Pentapetalae</taxon>
        <taxon>asterids</taxon>
        <taxon>campanulids</taxon>
        <taxon>Asterales</taxon>
        <taxon>Asteraceae</taxon>
        <taxon>Asteroideae</taxon>
        <taxon>Anthemideae</taxon>
        <taxon>Artemisiinae</taxon>
        <taxon>Artemisia</taxon>
    </lineage>
</organism>
<evidence type="ECO:0000313" key="1">
    <source>
        <dbReference type="EMBL" id="PWA60649.1"/>
    </source>
</evidence>
<dbReference type="PANTHER" id="PTHR21573">
    <property type="entry name" value="ER MEMBRANE PROTEIN COMPLEX SUBUNIT 1"/>
    <property type="match status" value="1"/>
</dbReference>
<comment type="caution">
    <text evidence="1">The sequence shown here is derived from an EMBL/GenBank/DDBJ whole genome shotgun (WGS) entry which is preliminary data.</text>
</comment>
<sequence>MAMLQGKQYVKEINQVESWLSFDQGASVLHNKQMHQCELANDEIHKFSRIDKHCAIYHFPLRLLIKLLSQREASQDAHTGKKVQNMVPTHSTVQVIYLPFCDSTEQQLHLLIDADNHAHLYPKTPEAA</sequence>
<evidence type="ECO:0000313" key="2">
    <source>
        <dbReference type="Proteomes" id="UP000245207"/>
    </source>
</evidence>
<dbReference type="Proteomes" id="UP000245207">
    <property type="component" value="Unassembled WGS sequence"/>
</dbReference>
<protein>
    <submittedName>
        <fullName evidence="1">Uncharacterized protein</fullName>
    </submittedName>
</protein>
<accession>A0A2U1MHF4</accession>
<dbReference type="GO" id="GO:0072546">
    <property type="term" value="C:EMC complex"/>
    <property type="evidence" value="ECO:0007669"/>
    <property type="project" value="InterPro"/>
</dbReference>
<name>A0A2U1MHF4_ARTAN</name>
<proteinExistence type="predicted"/>